<evidence type="ECO:0000313" key="1">
    <source>
        <dbReference type="EMBL" id="RNA35869.1"/>
    </source>
</evidence>
<gene>
    <name evidence="1" type="ORF">BpHYR1_018611</name>
</gene>
<comment type="caution">
    <text evidence="1">The sequence shown here is derived from an EMBL/GenBank/DDBJ whole genome shotgun (WGS) entry which is preliminary data.</text>
</comment>
<dbReference type="AlphaFoldDB" id="A0A3M7SJG8"/>
<dbReference type="Proteomes" id="UP000276133">
    <property type="component" value="Unassembled WGS sequence"/>
</dbReference>
<organism evidence="1 2">
    <name type="scientific">Brachionus plicatilis</name>
    <name type="common">Marine rotifer</name>
    <name type="synonym">Brachionus muelleri</name>
    <dbReference type="NCBI Taxonomy" id="10195"/>
    <lineage>
        <taxon>Eukaryota</taxon>
        <taxon>Metazoa</taxon>
        <taxon>Spiralia</taxon>
        <taxon>Gnathifera</taxon>
        <taxon>Rotifera</taxon>
        <taxon>Eurotatoria</taxon>
        <taxon>Monogononta</taxon>
        <taxon>Pseudotrocha</taxon>
        <taxon>Ploima</taxon>
        <taxon>Brachionidae</taxon>
        <taxon>Brachionus</taxon>
    </lineage>
</organism>
<proteinExistence type="predicted"/>
<evidence type="ECO:0000313" key="2">
    <source>
        <dbReference type="Proteomes" id="UP000276133"/>
    </source>
</evidence>
<reference evidence="1 2" key="1">
    <citation type="journal article" date="2018" name="Sci. Rep.">
        <title>Genomic signatures of local adaptation to the degree of environmental predictability in rotifers.</title>
        <authorList>
            <person name="Franch-Gras L."/>
            <person name="Hahn C."/>
            <person name="Garcia-Roger E.M."/>
            <person name="Carmona M.J."/>
            <person name="Serra M."/>
            <person name="Gomez A."/>
        </authorList>
    </citation>
    <scope>NUCLEOTIDE SEQUENCE [LARGE SCALE GENOMIC DNA]</scope>
    <source>
        <strain evidence="1">HYR1</strain>
    </source>
</reference>
<sequence>MACKMQKIAETKLSLLVKNIIKKSIFKENRNFRLTDRKVFSANCRTKQVRVLNLGIRNKNMKSEEKIEINLDPVRSIKFPFLDSLIHSDLKKKTKRNNFYN</sequence>
<name>A0A3M7SJG8_BRAPC</name>
<protein>
    <submittedName>
        <fullName evidence="1">Uncharacterized protein</fullName>
    </submittedName>
</protein>
<keyword evidence="2" id="KW-1185">Reference proteome</keyword>
<dbReference type="EMBL" id="REGN01001279">
    <property type="protein sequence ID" value="RNA35869.1"/>
    <property type="molecule type" value="Genomic_DNA"/>
</dbReference>
<accession>A0A3M7SJG8</accession>